<dbReference type="Pfam" id="PF13041">
    <property type="entry name" value="PPR_2"/>
    <property type="match status" value="1"/>
</dbReference>
<dbReference type="InterPro" id="IPR002885">
    <property type="entry name" value="PPR_rpt"/>
</dbReference>
<feature type="repeat" description="PPR" evidence="2">
    <location>
        <begin position="283"/>
        <end position="317"/>
    </location>
</feature>
<dbReference type="InterPro" id="IPR046960">
    <property type="entry name" value="PPR_At4g14850-like_plant"/>
</dbReference>
<dbReference type="OrthoDB" id="185373at2759"/>
<evidence type="ECO:0000313" key="3">
    <source>
        <dbReference type="EMBL" id="CAA7401645.1"/>
    </source>
</evidence>
<keyword evidence="1" id="KW-0677">Repeat</keyword>
<dbReference type="GO" id="GO:0009451">
    <property type="term" value="P:RNA modification"/>
    <property type="evidence" value="ECO:0007669"/>
    <property type="project" value="InterPro"/>
</dbReference>
<dbReference type="Gene3D" id="1.25.40.10">
    <property type="entry name" value="Tetratricopeptide repeat domain"/>
    <property type="match status" value="3"/>
</dbReference>
<dbReference type="Pfam" id="PF20431">
    <property type="entry name" value="E_motif"/>
    <property type="match status" value="1"/>
</dbReference>
<dbReference type="EMBL" id="LR746272">
    <property type="protein sequence ID" value="CAA7401645.1"/>
    <property type="molecule type" value="Genomic_DNA"/>
</dbReference>
<dbReference type="SUPFAM" id="SSF48452">
    <property type="entry name" value="TPR-like"/>
    <property type="match status" value="1"/>
</dbReference>
<dbReference type="Proteomes" id="UP000663760">
    <property type="component" value="Chromosome 9"/>
</dbReference>
<gene>
    <name evidence="3" type="ORF">SI8410_09012323</name>
</gene>
<dbReference type="InterPro" id="IPR011990">
    <property type="entry name" value="TPR-like_helical_dom_sf"/>
</dbReference>
<dbReference type="Pfam" id="PF01535">
    <property type="entry name" value="PPR"/>
    <property type="match status" value="1"/>
</dbReference>
<dbReference type="PANTHER" id="PTHR47926:SF500">
    <property type="entry name" value="REPEAT-CONTAINING PROTEIN, PUTATIVE-RELATED"/>
    <property type="match status" value="1"/>
</dbReference>
<reference evidence="3" key="1">
    <citation type="submission" date="2020-02" db="EMBL/GenBank/DDBJ databases">
        <authorList>
            <person name="Scholz U."/>
            <person name="Mascher M."/>
            <person name="Fiebig A."/>
        </authorList>
    </citation>
    <scope>NUCLEOTIDE SEQUENCE</scope>
</reference>
<organism evidence="3 4">
    <name type="scientific">Spirodela intermedia</name>
    <name type="common">Intermediate duckweed</name>
    <dbReference type="NCBI Taxonomy" id="51605"/>
    <lineage>
        <taxon>Eukaryota</taxon>
        <taxon>Viridiplantae</taxon>
        <taxon>Streptophyta</taxon>
        <taxon>Embryophyta</taxon>
        <taxon>Tracheophyta</taxon>
        <taxon>Spermatophyta</taxon>
        <taxon>Magnoliopsida</taxon>
        <taxon>Liliopsida</taxon>
        <taxon>Araceae</taxon>
        <taxon>Lemnoideae</taxon>
        <taxon>Spirodela</taxon>
    </lineage>
</organism>
<evidence type="ECO:0000256" key="1">
    <source>
        <dbReference type="ARBA" id="ARBA00022737"/>
    </source>
</evidence>
<dbReference type="NCBIfam" id="TIGR00756">
    <property type="entry name" value="PPR"/>
    <property type="match status" value="2"/>
</dbReference>
<protein>
    <submittedName>
        <fullName evidence="3">Uncharacterized protein</fullName>
    </submittedName>
</protein>
<name>A0A7I8KXC5_SPIIN</name>
<dbReference type="GO" id="GO:0003723">
    <property type="term" value="F:RNA binding"/>
    <property type="evidence" value="ECO:0007669"/>
    <property type="project" value="InterPro"/>
</dbReference>
<dbReference type="PROSITE" id="PS51375">
    <property type="entry name" value="PPR"/>
    <property type="match status" value="3"/>
</dbReference>
<dbReference type="PANTHER" id="PTHR47926">
    <property type="entry name" value="PENTATRICOPEPTIDE REPEAT-CONTAINING PROTEIN"/>
    <property type="match status" value="1"/>
</dbReference>
<dbReference type="AlphaFoldDB" id="A0A7I8KXC5"/>
<proteinExistence type="predicted"/>
<feature type="repeat" description="PPR" evidence="2">
    <location>
        <begin position="82"/>
        <end position="117"/>
    </location>
</feature>
<evidence type="ECO:0000256" key="2">
    <source>
        <dbReference type="PROSITE-ProRule" id="PRU00708"/>
    </source>
</evidence>
<sequence length="484" mass="52596">MMLRADDHGGRPPNRVFLSAALRCCAALGAVNLGREVHAIVVRNAGCPVHRRHTETSLIDFYGRCGFLQDARLVFDRMPEKDVVTYTAMLSAHADRDGFEHDMTALFREMLCCGVEPNAHTLTTVLRRVTLPQGRQIHCHAVKRNLQSGAYTGNALVDMYVKHGAVDCAERVFAGISNKDTACFNSLLTGRGRRGSATGLVAAFLDMGLAGLVGTQATYVSLLNGSAALGLPSLPEQLHAQVVVNGFVSDQMVQGALLDAYAKSGYLGAACAVFSQLGGAGANVVPWNSMISAYGKHGRGREALEVFRQMEAAGARPDYITFTCLLSACSHSGLVDEGWRLFKLMVDAYRIPLRDEHYCCVVDMLGRSRRTREAHEFILALNHKVDASVWGALLNSCRIWGDVHVAEAAAERLFELEPHSSGSYMALAAIYAAHGRWGDAAAVRALMKQRGVKKTVGRSWTETDSVVHNFRSGEAYQLPASLQN</sequence>
<dbReference type="InterPro" id="IPR046848">
    <property type="entry name" value="E_motif"/>
</dbReference>
<keyword evidence="4" id="KW-1185">Reference proteome</keyword>
<evidence type="ECO:0000313" key="4">
    <source>
        <dbReference type="Proteomes" id="UP000663760"/>
    </source>
</evidence>
<dbReference type="FunFam" id="1.25.40.10:FF:000090">
    <property type="entry name" value="Pentatricopeptide repeat-containing protein, chloroplastic"/>
    <property type="match status" value="1"/>
</dbReference>
<accession>A0A7I8KXC5</accession>
<feature type="repeat" description="PPR" evidence="2">
    <location>
        <begin position="318"/>
        <end position="352"/>
    </location>
</feature>